<dbReference type="CDD" id="cd01166">
    <property type="entry name" value="KdgK"/>
    <property type="match status" value="1"/>
</dbReference>
<dbReference type="PROSITE" id="PS00584">
    <property type="entry name" value="PFKB_KINASES_2"/>
    <property type="match status" value="1"/>
</dbReference>
<dbReference type="AlphaFoldDB" id="A0A1T4Z0X1"/>
<evidence type="ECO:0000256" key="2">
    <source>
        <dbReference type="ARBA" id="ARBA00022679"/>
    </source>
</evidence>
<accession>A0A1T4Z0X1</accession>
<dbReference type="Pfam" id="PF00294">
    <property type="entry name" value="PfkB"/>
    <property type="match status" value="1"/>
</dbReference>
<keyword evidence="2 4" id="KW-0808">Transferase</keyword>
<dbReference type="PANTHER" id="PTHR43320:SF3">
    <property type="entry name" value="CARBOHYDRATE KINASE PFKB DOMAIN-CONTAINING PROTEIN"/>
    <property type="match status" value="1"/>
</dbReference>
<keyword evidence="3 4" id="KW-0418">Kinase</keyword>
<keyword evidence="7" id="KW-1185">Reference proteome</keyword>
<dbReference type="STRING" id="1736691.SAMN06295964_1789"/>
<dbReference type="InterPro" id="IPR011611">
    <property type="entry name" value="PfkB_dom"/>
</dbReference>
<evidence type="ECO:0000256" key="3">
    <source>
        <dbReference type="ARBA" id="ARBA00022777"/>
    </source>
</evidence>
<evidence type="ECO:0000256" key="4">
    <source>
        <dbReference type="RuleBase" id="RU003704"/>
    </source>
</evidence>
<dbReference type="PROSITE" id="PS00583">
    <property type="entry name" value="PFKB_KINASES_1"/>
    <property type="match status" value="1"/>
</dbReference>
<dbReference type="RefSeq" id="WP_078699826.1">
    <property type="nucleotide sequence ID" value="NZ_LT796768.1"/>
</dbReference>
<name>A0A1T4Z0X1_9ACTN</name>
<dbReference type="EMBL" id="LT796768">
    <property type="protein sequence ID" value="SKB07700.1"/>
    <property type="molecule type" value="Genomic_DNA"/>
</dbReference>
<sequence length="289" mass="30624">MILVVGDVVDDIGVLPLEPVAPRSDTRAQIRMTPGGSAANTAAWLGFLGSDTRFFGKVGNDGVQRHGAALREHQVEPRLVADPLLPTATIVLTLDDEADRTMYVDRAANGTLTSADLPEDLWDGVDWLHLTGYTFFDPQTRDVAIELIAEAKRRGAGVSVDPSTTAFLREVTPEAFAAWTHGVDLLVPNLDEARLLVGATGPFVDFDTLTSMYPHVVVTLGSMGAAYVAGSAREQVAAPRVQVVDTTGAGDAFTAGFLASWLETKDPRAALTGGIGAASRCVQQRGARP</sequence>
<dbReference type="PANTHER" id="PTHR43320">
    <property type="entry name" value="SUGAR KINASE"/>
    <property type="match status" value="1"/>
</dbReference>
<dbReference type="InterPro" id="IPR052700">
    <property type="entry name" value="Carb_kinase_PfkB-like"/>
</dbReference>
<reference evidence="7" key="1">
    <citation type="submission" date="2017-02" db="EMBL/GenBank/DDBJ databases">
        <authorList>
            <person name="Varghese N."/>
            <person name="Submissions S."/>
        </authorList>
    </citation>
    <scope>NUCLEOTIDE SEQUENCE [LARGE SCALE GENOMIC DNA]</scope>
    <source>
        <strain evidence="7">9H-4</strain>
    </source>
</reference>
<dbReference type="GO" id="GO:0016301">
    <property type="term" value="F:kinase activity"/>
    <property type="evidence" value="ECO:0007669"/>
    <property type="project" value="UniProtKB-KW"/>
</dbReference>
<dbReference type="Gene3D" id="3.40.1190.20">
    <property type="match status" value="1"/>
</dbReference>
<evidence type="ECO:0000256" key="1">
    <source>
        <dbReference type="ARBA" id="ARBA00010688"/>
    </source>
</evidence>
<evidence type="ECO:0000313" key="6">
    <source>
        <dbReference type="EMBL" id="SKB07700.1"/>
    </source>
</evidence>
<organism evidence="6 7">
    <name type="scientific">Aeromicrobium choanae</name>
    <dbReference type="NCBI Taxonomy" id="1736691"/>
    <lineage>
        <taxon>Bacteria</taxon>
        <taxon>Bacillati</taxon>
        <taxon>Actinomycetota</taxon>
        <taxon>Actinomycetes</taxon>
        <taxon>Propionibacteriales</taxon>
        <taxon>Nocardioidaceae</taxon>
        <taxon>Aeromicrobium</taxon>
    </lineage>
</organism>
<dbReference type="OrthoDB" id="7946249at2"/>
<dbReference type="SUPFAM" id="SSF53613">
    <property type="entry name" value="Ribokinase-like"/>
    <property type="match status" value="1"/>
</dbReference>
<gene>
    <name evidence="6" type="ORF">SAMN06295964_1789</name>
</gene>
<dbReference type="InterPro" id="IPR029056">
    <property type="entry name" value="Ribokinase-like"/>
</dbReference>
<proteinExistence type="inferred from homology"/>
<feature type="domain" description="Carbohydrate kinase PfkB" evidence="5">
    <location>
        <begin position="2"/>
        <end position="288"/>
    </location>
</feature>
<comment type="similarity">
    <text evidence="1 4">Belongs to the carbohydrate kinase PfkB family.</text>
</comment>
<dbReference type="InterPro" id="IPR002139">
    <property type="entry name" value="Ribo/fructo_kinase"/>
</dbReference>
<dbReference type="InterPro" id="IPR002173">
    <property type="entry name" value="Carboh/pur_kinase_PfkB_CS"/>
</dbReference>
<dbReference type="PRINTS" id="PR00990">
    <property type="entry name" value="RIBOKINASE"/>
</dbReference>
<dbReference type="Proteomes" id="UP000191040">
    <property type="component" value="Chromosome I"/>
</dbReference>
<protein>
    <submittedName>
        <fullName evidence="6">Sugar or nucleoside kinase, ribokinase family</fullName>
    </submittedName>
</protein>
<evidence type="ECO:0000259" key="5">
    <source>
        <dbReference type="Pfam" id="PF00294"/>
    </source>
</evidence>
<evidence type="ECO:0000313" key="7">
    <source>
        <dbReference type="Proteomes" id="UP000191040"/>
    </source>
</evidence>